<evidence type="ECO:0000256" key="3">
    <source>
        <dbReference type="ARBA" id="ARBA00022729"/>
    </source>
</evidence>
<feature type="domain" description="Leucine-binding protein" evidence="6">
    <location>
        <begin position="25"/>
        <end position="364"/>
    </location>
</feature>
<name>A0ABY1QW39_9BURK</name>
<dbReference type="InterPro" id="IPR028081">
    <property type="entry name" value="Leu-bd"/>
</dbReference>
<evidence type="ECO:0000259" key="6">
    <source>
        <dbReference type="Pfam" id="PF13458"/>
    </source>
</evidence>
<feature type="chain" id="PRO_5047468229" evidence="5">
    <location>
        <begin position="23"/>
        <end position="378"/>
    </location>
</feature>
<sequence>MRHLRHAPVLAAVLFASSAIHAQETIKIGLVQPLTGSVAYNGNADVNGSKLAVEERNKAGGVLGRKIELVIEDGQCKPANSVNAAEKLIQKDKVVALSGAFCSSATAAIMPVAERYKMPLITGVSSKADLTEKGNKYFFRAAETDALLSRAFAKILANDLKLKNVAYVGVNDDWGRGGVEEFSRDLSAAGVKTAAKEYFDHGTTDFYTLLTKLRASNADAIFVAAETQDGSILVKQIKELGLKTKVFGVGSWATADFIQLAGPAAEGIYAAVPYASTMTNPRNQAFVKNYSARYNEQPGKYGNAGYNALNILMDAIQRAGSTDAEKIRTALAGTDYDAPNGKYRFTDKGQAYGFSLALVQIQDKTPKVVSSASIDEPK</sequence>
<comment type="similarity">
    <text evidence="1">Belongs to the leucine-binding protein family.</text>
</comment>
<organism evidence="7 8">
    <name type="scientific">Noviherbaspirillum suwonense</name>
    <dbReference type="NCBI Taxonomy" id="1224511"/>
    <lineage>
        <taxon>Bacteria</taxon>
        <taxon>Pseudomonadati</taxon>
        <taxon>Pseudomonadota</taxon>
        <taxon>Betaproteobacteria</taxon>
        <taxon>Burkholderiales</taxon>
        <taxon>Oxalobacteraceae</taxon>
        <taxon>Noviherbaspirillum</taxon>
    </lineage>
</organism>
<protein>
    <submittedName>
        <fullName evidence="7">Amino acid/amide ABC transporter substrate-binding protein, HAAT family</fullName>
    </submittedName>
</protein>
<dbReference type="EMBL" id="FXUL01000039">
    <property type="protein sequence ID" value="SMP80856.1"/>
    <property type="molecule type" value="Genomic_DNA"/>
</dbReference>
<comment type="caution">
    <text evidence="7">The sequence shown here is derived from an EMBL/GenBank/DDBJ whole genome shotgun (WGS) entry which is preliminary data.</text>
</comment>
<dbReference type="InterPro" id="IPR000709">
    <property type="entry name" value="Leu_Ile_Val-bd"/>
</dbReference>
<gene>
    <name evidence="7" type="ORF">SAMN06295970_13919</name>
</gene>
<accession>A0ABY1QW39</accession>
<evidence type="ECO:0000313" key="8">
    <source>
        <dbReference type="Proteomes" id="UP001158049"/>
    </source>
</evidence>
<dbReference type="InterPro" id="IPR028082">
    <property type="entry name" value="Peripla_BP_I"/>
</dbReference>
<dbReference type="CDD" id="cd19980">
    <property type="entry name" value="PBP1_ABC_ligand_binding-like"/>
    <property type="match status" value="1"/>
</dbReference>
<dbReference type="Proteomes" id="UP001158049">
    <property type="component" value="Unassembled WGS sequence"/>
</dbReference>
<keyword evidence="3 5" id="KW-0732">Signal</keyword>
<evidence type="ECO:0000256" key="5">
    <source>
        <dbReference type="SAM" id="SignalP"/>
    </source>
</evidence>
<feature type="signal peptide" evidence="5">
    <location>
        <begin position="1"/>
        <end position="22"/>
    </location>
</feature>
<evidence type="ECO:0000313" key="7">
    <source>
        <dbReference type="EMBL" id="SMP80856.1"/>
    </source>
</evidence>
<proteinExistence type="inferred from homology"/>
<dbReference type="Gene3D" id="3.40.50.2300">
    <property type="match status" value="2"/>
</dbReference>
<dbReference type="PANTHER" id="PTHR30483:SF6">
    <property type="entry name" value="PERIPLASMIC BINDING PROTEIN OF ABC TRANSPORTER FOR NATURAL AMINO ACIDS"/>
    <property type="match status" value="1"/>
</dbReference>
<dbReference type="InterPro" id="IPR051010">
    <property type="entry name" value="BCAA_transport"/>
</dbReference>
<evidence type="ECO:0000256" key="2">
    <source>
        <dbReference type="ARBA" id="ARBA00022448"/>
    </source>
</evidence>
<dbReference type="PANTHER" id="PTHR30483">
    <property type="entry name" value="LEUCINE-SPECIFIC-BINDING PROTEIN"/>
    <property type="match status" value="1"/>
</dbReference>
<keyword evidence="8" id="KW-1185">Reference proteome</keyword>
<dbReference type="RefSeq" id="WP_283445567.1">
    <property type="nucleotide sequence ID" value="NZ_FXUL01000039.1"/>
</dbReference>
<evidence type="ECO:0000256" key="4">
    <source>
        <dbReference type="ARBA" id="ARBA00022970"/>
    </source>
</evidence>
<dbReference type="SUPFAM" id="SSF53822">
    <property type="entry name" value="Periplasmic binding protein-like I"/>
    <property type="match status" value="1"/>
</dbReference>
<keyword evidence="4" id="KW-0029">Amino-acid transport</keyword>
<dbReference type="Pfam" id="PF13458">
    <property type="entry name" value="Peripla_BP_6"/>
    <property type="match status" value="1"/>
</dbReference>
<reference evidence="7 8" key="1">
    <citation type="submission" date="2017-05" db="EMBL/GenBank/DDBJ databases">
        <authorList>
            <person name="Varghese N."/>
            <person name="Submissions S."/>
        </authorList>
    </citation>
    <scope>NUCLEOTIDE SEQUENCE [LARGE SCALE GENOMIC DNA]</scope>
    <source>
        <strain evidence="7 8">DSM 26001</strain>
    </source>
</reference>
<evidence type="ECO:0000256" key="1">
    <source>
        <dbReference type="ARBA" id="ARBA00010062"/>
    </source>
</evidence>
<dbReference type="PRINTS" id="PR00337">
    <property type="entry name" value="LEUILEVALBP"/>
</dbReference>
<keyword evidence="2" id="KW-0813">Transport</keyword>